<evidence type="ECO:0000313" key="2">
    <source>
        <dbReference type="EMBL" id="QQL51485.1"/>
    </source>
</evidence>
<dbReference type="InterPro" id="IPR013785">
    <property type="entry name" value="Aldolase_TIM"/>
</dbReference>
<dbReference type="PANTHER" id="PTHR35803:SF2">
    <property type="entry name" value="RETAINING ALPHA-GALACTOSIDASE"/>
    <property type="match status" value="1"/>
</dbReference>
<evidence type="ECO:0000313" key="3">
    <source>
        <dbReference type="Proteomes" id="UP000429232"/>
    </source>
</evidence>
<dbReference type="PANTHER" id="PTHR35803">
    <property type="entry name" value="GLUCAN 1,4-ALPHA-GLUCOSIDASE SUSB-RELATED"/>
    <property type="match status" value="1"/>
</dbReference>
<dbReference type="Gene3D" id="3.20.20.70">
    <property type="entry name" value="Aldolase class I"/>
    <property type="match status" value="1"/>
</dbReference>
<sequence>MLAMYIVLESALGMICDAPEAYLGQPGFESLKRVPATWDETRVIVAVPGKYITIARRKGFDWYIGAITNSEGRNLTLI</sequence>
<dbReference type="InterPro" id="IPR029483">
    <property type="entry name" value="GH97_C"/>
</dbReference>
<dbReference type="Pfam" id="PF14509">
    <property type="entry name" value="GH97_C"/>
    <property type="match status" value="1"/>
</dbReference>
<dbReference type="AlphaFoldDB" id="A0A7T7FE78"/>
<protein>
    <submittedName>
        <fullName evidence="2">Glycoside hydrolase family 97 C-terminal domain-containing protein</fullName>
    </submittedName>
</protein>
<keyword evidence="3" id="KW-1185">Reference proteome</keyword>
<feature type="domain" description="Glycosyl-hydrolase 97 C-terminal oligomerisation" evidence="1">
    <location>
        <begin position="37"/>
        <end position="77"/>
    </location>
</feature>
<dbReference type="Proteomes" id="UP000429232">
    <property type="component" value="Chromosome"/>
</dbReference>
<proteinExistence type="predicted"/>
<dbReference type="GO" id="GO:0016787">
    <property type="term" value="F:hydrolase activity"/>
    <property type="evidence" value="ECO:0007669"/>
    <property type="project" value="UniProtKB-KW"/>
</dbReference>
<dbReference type="KEGG" id="mgik:GO620_001670"/>
<organism evidence="2 3">
    <name type="scientific">Mucilaginibacter ginkgonis</name>
    <dbReference type="NCBI Taxonomy" id="2682091"/>
    <lineage>
        <taxon>Bacteria</taxon>
        <taxon>Pseudomonadati</taxon>
        <taxon>Bacteroidota</taxon>
        <taxon>Sphingobacteriia</taxon>
        <taxon>Sphingobacteriales</taxon>
        <taxon>Sphingobacteriaceae</taxon>
        <taxon>Mucilaginibacter</taxon>
    </lineage>
</organism>
<dbReference type="InterPro" id="IPR052720">
    <property type="entry name" value="Glycosyl_hydrolase_97"/>
</dbReference>
<dbReference type="EMBL" id="CP066775">
    <property type="protein sequence ID" value="QQL51485.1"/>
    <property type="molecule type" value="Genomic_DNA"/>
</dbReference>
<reference evidence="2 3" key="1">
    <citation type="submission" date="2020-12" db="EMBL/GenBank/DDBJ databases">
        <title>HMF7856_wgs.fasta genome submission.</title>
        <authorList>
            <person name="Kang H."/>
            <person name="Kim H."/>
            <person name="Joh K."/>
        </authorList>
    </citation>
    <scope>NUCLEOTIDE SEQUENCE [LARGE SCALE GENOMIC DNA]</scope>
    <source>
        <strain evidence="2 3">HMF7856</strain>
    </source>
</reference>
<evidence type="ECO:0000259" key="1">
    <source>
        <dbReference type="Pfam" id="PF14509"/>
    </source>
</evidence>
<keyword evidence="2" id="KW-0378">Hydrolase</keyword>
<accession>A0A7T7FE78</accession>
<name>A0A7T7FE78_9SPHI</name>
<gene>
    <name evidence="2" type="ORF">GO620_001670</name>
</gene>